<keyword evidence="9" id="KW-1185">Reference proteome</keyword>
<dbReference type="Pfam" id="PF14464">
    <property type="entry name" value="Prok-JAB"/>
    <property type="match status" value="1"/>
</dbReference>
<evidence type="ECO:0000313" key="10">
    <source>
        <dbReference type="Proteomes" id="UP000199140"/>
    </source>
</evidence>
<evidence type="ECO:0000313" key="8">
    <source>
        <dbReference type="EMBL" id="SFH38964.1"/>
    </source>
</evidence>
<accession>A0AAE8L8F7</accession>
<dbReference type="SUPFAM" id="SSF102712">
    <property type="entry name" value="JAB1/MPN domain"/>
    <property type="match status" value="1"/>
</dbReference>
<feature type="domain" description="JAB" evidence="6">
    <location>
        <begin position="30"/>
        <end position="117"/>
    </location>
</feature>
<protein>
    <submittedName>
        <fullName evidence="8">JAB domain-containing protein</fullName>
    </submittedName>
    <submittedName>
        <fullName evidence="7">Y4jG</fullName>
    </submittedName>
</protein>
<keyword evidence="4" id="KW-0862">Zinc</keyword>
<sequence length="162" mass="17593">MSGLAAVRAITLPRACADAAQEHMRSVGRAGHEGLALWVGRQDGDRFAVEQTWVPSQRHVRTDDGVCVCIGPDELHRINVRLHREKLTLLGQVHSHPGRAYHSDTDDAFAIATAIGNLSLVVPDYAARPFALADTAAYRLDARARWARVPAGALTRLITITG</sequence>
<proteinExistence type="predicted"/>
<dbReference type="EMBL" id="CP015367">
    <property type="protein sequence ID" value="APT34592.1"/>
    <property type="molecule type" value="Genomic_DNA"/>
</dbReference>
<dbReference type="KEGG" id="mphy:MCBMB27_05301"/>
<dbReference type="Proteomes" id="UP000199140">
    <property type="component" value="Unassembled WGS sequence"/>
</dbReference>
<organism evidence="8 10">
    <name type="scientific">Methylobacterium phyllosphaerae</name>
    <dbReference type="NCBI Taxonomy" id="418223"/>
    <lineage>
        <taxon>Bacteria</taxon>
        <taxon>Pseudomonadati</taxon>
        <taxon>Pseudomonadota</taxon>
        <taxon>Alphaproteobacteria</taxon>
        <taxon>Hyphomicrobiales</taxon>
        <taxon>Methylobacteriaceae</taxon>
        <taxon>Methylobacterium</taxon>
    </lineage>
</organism>
<reference evidence="7 9" key="1">
    <citation type="submission" date="2016-04" db="EMBL/GenBank/DDBJ databases">
        <title>Complete genome sequencing and analysis of CBMB27, Methylobacterium phyllosphaerae isolated from leaf tissues of rice (Oryza sativa L.).</title>
        <authorList>
            <person name="Lee Y."/>
            <person name="Hwangbo K."/>
            <person name="Chung H."/>
            <person name="Yoo J."/>
            <person name="Kim K.Y."/>
            <person name="Sa T.M."/>
            <person name="Um Y."/>
            <person name="Madhaiyan M."/>
        </authorList>
    </citation>
    <scope>NUCLEOTIDE SEQUENCE [LARGE SCALE GENOMIC DNA]</scope>
    <source>
        <strain evidence="7 9">CBMB27</strain>
    </source>
</reference>
<evidence type="ECO:0000259" key="6">
    <source>
        <dbReference type="Pfam" id="PF14464"/>
    </source>
</evidence>
<evidence type="ECO:0000256" key="3">
    <source>
        <dbReference type="ARBA" id="ARBA00022801"/>
    </source>
</evidence>
<evidence type="ECO:0000256" key="1">
    <source>
        <dbReference type="ARBA" id="ARBA00022670"/>
    </source>
</evidence>
<keyword evidence="1" id="KW-0645">Protease</keyword>
<evidence type="ECO:0000313" key="7">
    <source>
        <dbReference type="EMBL" id="APT34592.1"/>
    </source>
</evidence>
<dbReference type="EMBL" id="FOPK01000022">
    <property type="protein sequence ID" value="SFH38964.1"/>
    <property type="molecule type" value="Genomic_DNA"/>
</dbReference>
<evidence type="ECO:0000256" key="2">
    <source>
        <dbReference type="ARBA" id="ARBA00022723"/>
    </source>
</evidence>
<keyword evidence="2" id="KW-0479">Metal-binding</keyword>
<keyword evidence="3" id="KW-0378">Hydrolase</keyword>
<gene>
    <name evidence="7" type="ORF">MCBMB27_05301</name>
    <name evidence="8" type="ORF">SAMN05192567_122115</name>
</gene>
<evidence type="ECO:0000256" key="4">
    <source>
        <dbReference type="ARBA" id="ARBA00022833"/>
    </source>
</evidence>
<dbReference type="GO" id="GO:0008237">
    <property type="term" value="F:metallopeptidase activity"/>
    <property type="evidence" value="ECO:0007669"/>
    <property type="project" value="UniProtKB-KW"/>
</dbReference>
<dbReference type="InterPro" id="IPR028090">
    <property type="entry name" value="JAB_dom_prok"/>
</dbReference>
<reference evidence="8 10" key="2">
    <citation type="submission" date="2016-10" db="EMBL/GenBank/DDBJ databases">
        <authorList>
            <person name="Varghese N."/>
            <person name="Submissions S."/>
        </authorList>
    </citation>
    <scope>NUCLEOTIDE SEQUENCE [LARGE SCALE GENOMIC DNA]</scope>
    <source>
        <strain evidence="8 10">CBMB27</strain>
    </source>
</reference>
<dbReference type="AlphaFoldDB" id="A0AAE8L8F7"/>
<evidence type="ECO:0000313" key="9">
    <source>
        <dbReference type="Proteomes" id="UP000185487"/>
    </source>
</evidence>
<keyword evidence="5" id="KW-0482">Metalloprotease</keyword>
<dbReference type="GO" id="GO:0006508">
    <property type="term" value="P:proteolysis"/>
    <property type="evidence" value="ECO:0007669"/>
    <property type="project" value="UniProtKB-KW"/>
</dbReference>
<dbReference type="Gene3D" id="3.40.140.10">
    <property type="entry name" value="Cytidine Deaminase, domain 2"/>
    <property type="match status" value="1"/>
</dbReference>
<evidence type="ECO:0000256" key="5">
    <source>
        <dbReference type="ARBA" id="ARBA00023049"/>
    </source>
</evidence>
<dbReference type="GO" id="GO:0046872">
    <property type="term" value="F:metal ion binding"/>
    <property type="evidence" value="ECO:0007669"/>
    <property type="project" value="UniProtKB-KW"/>
</dbReference>
<dbReference type="Proteomes" id="UP000185487">
    <property type="component" value="Chromosome"/>
</dbReference>
<name>A0AAE8L8F7_9HYPH</name>